<dbReference type="EMBL" id="BAFN01000001">
    <property type="protein sequence ID" value="GAN34329.1"/>
    <property type="molecule type" value="Genomic_DNA"/>
</dbReference>
<organism evidence="1 2">
    <name type="scientific">Candidatus Brocadia sinica JPN1</name>
    <dbReference type="NCBI Taxonomy" id="1197129"/>
    <lineage>
        <taxon>Bacteria</taxon>
        <taxon>Pseudomonadati</taxon>
        <taxon>Planctomycetota</taxon>
        <taxon>Candidatus Brocadiia</taxon>
        <taxon>Candidatus Brocadiales</taxon>
        <taxon>Candidatus Brocadiaceae</taxon>
        <taxon>Candidatus Brocadia</taxon>
    </lineage>
</organism>
<gene>
    <name evidence="1" type="ORF">BROSI_A2865</name>
</gene>
<reference evidence="2" key="1">
    <citation type="journal article" date="2015" name="Genome Announc.">
        <title>Draft Genome Sequence of an Anaerobic Ammonium-Oxidizing Bacterium, "Candidatus Brocadia sinica".</title>
        <authorList>
            <person name="Oshiki M."/>
            <person name="Shinyako-Hata K."/>
            <person name="Satoh H."/>
            <person name="Okabe S."/>
        </authorList>
    </citation>
    <scope>NUCLEOTIDE SEQUENCE [LARGE SCALE GENOMIC DNA]</scope>
    <source>
        <strain evidence="2">JPN1</strain>
    </source>
</reference>
<name>A0ABQ0JZY5_9BACT</name>
<evidence type="ECO:0000313" key="2">
    <source>
        <dbReference type="Proteomes" id="UP000032309"/>
    </source>
</evidence>
<proteinExistence type="predicted"/>
<keyword evidence="2" id="KW-1185">Reference proteome</keyword>
<sequence length="45" mass="5363">MNGNNLKRKTMQRFVITIDLCGEQKQIQFVEKHLVDLFPIFEKVI</sequence>
<dbReference type="Proteomes" id="UP000032309">
    <property type="component" value="Unassembled WGS sequence"/>
</dbReference>
<comment type="caution">
    <text evidence="1">The sequence shown here is derived from an EMBL/GenBank/DDBJ whole genome shotgun (WGS) entry which is preliminary data.</text>
</comment>
<protein>
    <submittedName>
        <fullName evidence="1">Uncharacterized protein</fullName>
    </submittedName>
</protein>
<evidence type="ECO:0000313" key="1">
    <source>
        <dbReference type="EMBL" id="GAN34329.1"/>
    </source>
</evidence>
<accession>A0ABQ0JZY5</accession>